<dbReference type="GO" id="GO:0005886">
    <property type="term" value="C:plasma membrane"/>
    <property type="evidence" value="ECO:0007669"/>
    <property type="project" value="UniProtKB-SubCell"/>
</dbReference>
<reference evidence="10" key="1">
    <citation type="journal article" date="2018" name="Comp. Biochem. Physiol. Part D Genomics Proteomics">
        <title>Identification of candidate olfactory genes in cicada Subpsaltria yangi by antennal transcriptome analysis.</title>
        <authorList>
            <person name="Qi M."/>
            <person name="Wei S."/>
            <person name="Wei C."/>
        </authorList>
    </citation>
    <scope>NUCLEOTIDE SEQUENCE</scope>
</reference>
<dbReference type="GO" id="GO:0007165">
    <property type="term" value="P:signal transduction"/>
    <property type="evidence" value="ECO:0007669"/>
    <property type="project" value="UniProtKB-KW"/>
</dbReference>
<dbReference type="Pfam" id="PF02949">
    <property type="entry name" value="7tm_6"/>
    <property type="match status" value="1"/>
</dbReference>
<dbReference type="InterPro" id="IPR004117">
    <property type="entry name" value="7tm6_olfct_rcpt"/>
</dbReference>
<dbReference type="PANTHER" id="PTHR21137:SF42">
    <property type="entry name" value="ODORANT RECEPTOR 83A"/>
    <property type="match status" value="1"/>
</dbReference>
<dbReference type="GO" id="GO:0005549">
    <property type="term" value="F:odorant binding"/>
    <property type="evidence" value="ECO:0007669"/>
    <property type="project" value="InterPro"/>
</dbReference>
<proteinExistence type="evidence at transcript level"/>
<feature type="transmembrane region" description="Helical" evidence="9">
    <location>
        <begin position="28"/>
        <end position="48"/>
    </location>
</feature>
<keyword evidence="2 9" id="KW-0716">Sensory transduction</keyword>
<dbReference type="GO" id="GO:0004984">
    <property type="term" value="F:olfactory receptor activity"/>
    <property type="evidence" value="ECO:0007669"/>
    <property type="project" value="InterPro"/>
</dbReference>
<accession>A0A385IUS9</accession>
<evidence type="ECO:0000256" key="3">
    <source>
        <dbReference type="ARBA" id="ARBA00022692"/>
    </source>
</evidence>
<keyword evidence="5 9" id="KW-1133">Transmembrane helix</keyword>
<dbReference type="PANTHER" id="PTHR21137">
    <property type="entry name" value="ODORANT RECEPTOR"/>
    <property type="match status" value="1"/>
</dbReference>
<comment type="subcellular location">
    <subcellularLocation>
        <location evidence="9">Cell membrane</location>
        <topology evidence="9">Multi-pass membrane protein</topology>
    </subcellularLocation>
    <subcellularLocation>
        <location evidence="1">Membrane</location>
        <topology evidence="1">Multi-pass membrane protein</topology>
    </subcellularLocation>
</comment>
<evidence type="ECO:0000256" key="7">
    <source>
        <dbReference type="ARBA" id="ARBA00023170"/>
    </source>
</evidence>
<evidence type="ECO:0000256" key="8">
    <source>
        <dbReference type="ARBA" id="ARBA00023224"/>
    </source>
</evidence>
<feature type="transmembrane region" description="Helical" evidence="9">
    <location>
        <begin position="122"/>
        <end position="141"/>
    </location>
</feature>
<feature type="transmembrane region" description="Helical" evidence="9">
    <location>
        <begin position="68"/>
        <end position="85"/>
    </location>
</feature>
<name>A0A385IUS9_9HEMI</name>
<keyword evidence="3 9" id="KW-0812">Transmembrane</keyword>
<evidence type="ECO:0000256" key="2">
    <source>
        <dbReference type="ARBA" id="ARBA00022606"/>
    </source>
</evidence>
<feature type="transmembrane region" description="Helical" evidence="9">
    <location>
        <begin position="284"/>
        <end position="305"/>
    </location>
</feature>
<feature type="transmembrane region" description="Helical" evidence="9">
    <location>
        <begin position="317"/>
        <end position="338"/>
    </location>
</feature>
<keyword evidence="6 9" id="KW-0472">Membrane</keyword>
<keyword evidence="8 9" id="KW-0807">Transducer</keyword>
<evidence type="ECO:0000256" key="9">
    <source>
        <dbReference type="RuleBase" id="RU351113"/>
    </source>
</evidence>
<evidence type="ECO:0000256" key="6">
    <source>
        <dbReference type="ARBA" id="ARBA00023136"/>
    </source>
</evidence>
<dbReference type="AlphaFoldDB" id="A0A385IUS9"/>
<protein>
    <recommendedName>
        <fullName evidence="9">Odorant receptor</fullName>
    </recommendedName>
</protein>
<evidence type="ECO:0000256" key="5">
    <source>
        <dbReference type="ARBA" id="ARBA00022989"/>
    </source>
</evidence>
<keyword evidence="4 9" id="KW-0552">Olfaction</keyword>
<sequence>MKVPYKKLFSKPLYYCGIDLRNDSTVSLTFYVFVVEISLMISLVSVSINLFTMESDDLNDLIEACNDLNILFFSILLYNSVIINYKSFSELLNILEKELYEYKSQNFNKAAIDKEFKKKNKVVFYGLSMSIGISVIGKWILPLLNVCIKLLFGNISSEMLALNFPFSYWYPYEMTIVTYIPTYICLSFPSVYLGMNVYTTCLLFCTGCVYICYNLKLLSLAVMEIDRRSKHYMFNTQASSFNNRGLENNFSGQITEEKFYPCLAECIEHHHSILKCMKILGNSLSPAVHCCNHSTVFHLSLIVFYLSTEGTNVNGTYIKFVTMLIGVAFLFWFCSYFGQQVIDEAEKYHFALYCAHWVDKTESFKRTLRVMMTFANRGLYLKAIGVYVIGLSSFCTVVQAAYSYFNLISSVKDKSN</sequence>
<comment type="similarity">
    <text evidence="9">Belongs to the insect chemoreceptor superfamily. Heteromeric odorant receptor channel (TC 1.A.69) family.</text>
</comment>
<dbReference type="EMBL" id="MH230230">
    <property type="protein sequence ID" value="AXY87889.1"/>
    <property type="molecule type" value="mRNA"/>
</dbReference>
<evidence type="ECO:0000256" key="1">
    <source>
        <dbReference type="ARBA" id="ARBA00004141"/>
    </source>
</evidence>
<feature type="transmembrane region" description="Helical" evidence="9">
    <location>
        <begin position="197"/>
        <end position="223"/>
    </location>
</feature>
<evidence type="ECO:0000256" key="4">
    <source>
        <dbReference type="ARBA" id="ARBA00022725"/>
    </source>
</evidence>
<keyword evidence="7 9" id="KW-0675">Receptor</keyword>
<evidence type="ECO:0000313" key="10">
    <source>
        <dbReference type="EMBL" id="AXY87889.1"/>
    </source>
</evidence>
<feature type="transmembrane region" description="Helical" evidence="9">
    <location>
        <begin position="379"/>
        <end position="405"/>
    </location>
</feature>
<organism evidence="10">
    <name type="scientific">Subpsaltria yangi</name>
    <dbReference type="NCBI Taxonomy" id="1195109"/>
    <lineage>
        <taxon>Eukaryota</taxon>
        <taxon>Metazoa</taxon>
        <taxon>Ecdysozoa</taxon>
        <taxon>Arthropoda</taxon>
        <taxon>Hexapoda</taxon>
        <taxon>Insecta</taxon>
        <taxon>Pterygota</taxon>
        <taxon>Neoptera</taxon>
        <taxon>Paraneoptera</taxon>
        <taxon>Hemiptera</taxon>
        <taxon>Auchenorrhyncha</taxon>
        <taxon>Cicadoidea</taxon>
        <taxon>Cicadidae</taxon>
        <taxon>Tibicininae</taxon>
        <taxon>Tibicinini</taxon>
        <taxon>Subpsaltria</taxon>
    </lineage>
</organism>